<dbReference type="AlphaFoldDB" id="A0A4Q2JLK8"/>
<organism evidence="4 5">
    <name type="scientific">Agromyces fucosus</name>
    <dbReference type="NCBI Taxonomy" id="41985"/>
    <lineage>
        <taxon>Bacteria</taxon>
        <taxon>Bacillati</taxon>
        <taxon>Actinomycetota</taxon>
        <taxon>Actinomycetes</taxon>
        <taxon>Micrococcales</taxon>
        <taxon>Microbacteriaceae</taxon>
        <taxon>Agromyces</taxon>
    </lineage>
</organism>
<dbReference type="Gene3D" id="3.30.300.30">
    <property type="match status" value="1"/>
</dbReference>
<dbReference type="GO" id="GO:0016878">
    <property type="term" value="F:acid-thiol ligase activity"/>
    <property type="evidence" value="ECO:0007669"/>
    <property type="project" value="UniProtKB-ARBA"/>
</dbReference>
<evidence type="ECO:0000313" key="4">
    <source>
        <dbReference type="EMBL" id="RXZ49035.1"/>
    </source>
</evidence>
<evidence type="ECO:0008006" key="6">
    <source>
        <dbReference type="Google" id="ProtNLM"/>
    </source>
</evidence>
<accession>A0A4Q2JLK8</accession>
<gene>
    <name evidence="4" type="ORF">ESP57_08755</name>
</gene>
<comment type="caution">
    <text evidence="4">The sequence shown here is derived from an EMBL/GenBank/DDBJ whole genome shotgun (WGS) entry which is preliminary data.</text>
</comment>
<dbReference type="InterPro" id="IPR000873">
    <property type="entry name" value="AMP-dep_synth/lig_dom"/>
</dbReference>
<dbReference type="SUPFAM" id="SSF56801">
    <property type="entry name" value="Acetyl-CoA synthetase-like"/>
    <property type="match status" value="1"/>
</dbReference>
<dbReference type="Gene3D" id="3.40.50.12780">
    <property type="entry name" value="N-terminal domain of ligase-like"/>
    <property type="match status" value="1"/>
</dbReference>
<sequence length="463" mass="47020">MPSSRSATPTGARTRGTTDAGYGSPVQAVPVEPVKPLIRVAAGDTPALIAQLRQAVLFDEAALAVLPVAGDAEPASADLVAGHVPGDVALVVETSGSTDAPKRVMLSAGALRASAGATEQWFGGQHGQWLLALPATYIAGVQVLVRSILAGTEPVVMPQGHFDPLAFAAASARLDPAGARFTSLVPVQLARLVEAAADDAAVADALRSFDRILLGGQAAPAGLVERAAGLGARVHRTYGSSETAGGCVYDGMLLPGVGVRIVGGEVQLSGPMLASGYLDDPGRTAEAFITDADGTRWYRTGDLGELIPADDGASRLRISGRADDVIISGGVKVALGEVERAIRGVPGFAEAVVVAADDAEWGQRPGVVVAIGEMTRTDAARDGNDGSRHLGRADAATSANLAALATATDAAGLAPAARPVRLLRLDALPLLASGKPDRRRLARLFADAAAEDVGAGFSEPDAN</sequence>
<keyword evidence="5" id="KW-1185">Reference proteome</keyword>
<proteinExistence type="predicted"/>
<feature type="domain" description="AMP-dependent synthetase/ligase" evidence="2">
    <location>
        <begin position="80"/>
        <end position="257"/>
    </location>
</feature>
<dbReference type="PANTHER" id="PTHR43767">
    <property type="entry name" value="LONG-CHAIN-FATTY-ACID--COA LIGASE"/>
    <property type="match status" value="1"/>
</dbReference>
<dbReference type="EMBL" id="SDPO01000002">
    <property type="protein sequence ID" value="RXZ49035.1"/>
    <property type="molecule type" value="Genomic_DNA"/>
</dbReference>
<evidence type="ECO:0000313" key="5">
    <source>
        <dbReference type="Proteomes" id="UP000292935"/>
    </source>
</evidence>
<dbReference type="InterPro" id="IPR045851">
    <property type="entry name" value="AMP-bd_C_sf"/>
</dbReference>
<dbReference type="InterPro" id="IPR042099">
    <property type="entry name" value="ANL_N_sf"/>
</dbReference>
<reference evidence="4 5" key="1">
    <citation type="submission" date="2019-01" db="EMBL/GenBank/DDBJ databases">
        <authorList>
            <person name="Li J."/>
        </authorList>
    </citation>
    <scope>NUCLEOTIDE SEQUENCE [LARGE SCALE GENOMIC DNA]</scope>
    <source>
        <strain evidence="4 5">CCUG 35506</strain>
    </source>
</reference>
<dbReference type="OrthoDB" id="9803968at2"/>
<dbReference type="Proteomes" id="UP000292935">
    <property type="component" value="Unassembled WGS sequence"/>
</dbReference>
<protein>
    <recommendedName>
        <fullName evidence="6">O-succinylbenzoate--CoA ligase</fullName>
    </recommendedName>
</protein>
<dbReference type="InterPro" id="IPR025110">
    <property type="entry name" value="AMP-bd_C"/>
</dbReference>
<evidence type="ECO:0000256" key="1">
    <source>
        <dbReference type="SAM" id="MobiDB-lite"/>
    </source>
</evidence>
<dbReference type="Pfam" id="PF00501">
    <property type="entry name" value="AMP-binding"/>
    <property type="match status" value="1"/>
</dbReference>
<feature type="compositionally biased region" description="Low complexity" evidence="1">
    <location>
        <begin position="1"/>
        <end position="21"/>
    </location>
</feature>
<dbReference type="InterPro" id="IPR050237">
    <property type="entry name" value="ATP-dep_AMP-bd_enzyme"/>
</dbReference>
<evidence type="ECO:0000259" key="2">
    <source>
        <dbReference type="Pfam" id="PF00501"/>
    </source>
</evidence>
<name>A0A4Q2JLK8_9MICO</name>
<feature type="region of interest" description="Disordered" evidence="1">
    <location>
        <begin position="1"/>
        <end position="25"/>
    </location>
</feature>
<evidence type="ECO:0000259" key="3">
    <source>
        <dbReference type="Pfam" id="PF13193"/>
    </source>
</evidence>
<feature type="domain" description="AMP-binding enzyme C-terminal" evidence="3">
    <location>
        <begin position="337"/>
        <end position="435"/>
    </location>
</feature>
<dbReference type="Pfam" id="PF13193">
    <property type="entry name" value="AMP-binding_C"/>
    <property type="match status" value="1"/>
</dbReference>
<dbReference type="PANTHER" id="PTHR43767:SF1">
    <property type="entry name" value="NONRIBOSOMAL PEPTIDE SYNTHASE PES1 (EUROFUNG)-RELATED"/>
    <property type="match status" value="1"/>
</dbReference>